<organism evidence="4 5">
    <name type="scientific">Thermosediminibacter oceani (strain ATCC BAA-1034 / DSM 16646 / JW/IW-1228P)</name>
    <dbReference type="NCBI Taxonomy" id="555079"/>
    <lineage>
        <taxon>Bacteria</taxon>
        <taxon>Bacillati</taxon>
        <taxon>Bacillota</taxon>
        <taxon>Clostridia</taxon>
        <taxon>Thermosediminibacterales</taxon>
        <taxon>Thermosediminibacteraceae</taxon>
        <taxon>Thermosediminibacter</taxon>
    </lineage>
</organism>
<gene>
    <name evidence="4" type="ordered locus">Toce_2175</name>
</gene>
<evidence type="ECO:0000259" key="3">
    <source>
        <dbReference type="PROSITE" id="PS51272"/>
    </source>
</evidence>
<accession>D9S0M9</accession>
<dbReference type="KEGG" id="toc:Toce_2175"/>
<feature type="domain" description="SLH" evidence="3">
    <location>
        <begin position="82"/>
        <end position="141"/>
    </location>
</feature>
<evidence type="ECO:0000256" key="2">
    <source>
        <dbReference type="SAM" id="SignalP"/>
    </source>
</evidence>
<dbReference type="InterPro" id="IPR051465">
    <property type="entry name" value="Cell_Envelope_Struct_Comp"/>
</dbReference>
<evidence type="ECO:0000256" key="1">
    <source>
        <dbReference type="ARBA" id="ARBA00022737"/>
    </source>
</evidence>
<reference evidence="4 5" key="1">
    <citation type="journal article" date="2010" name="Stand. Genomic Sci.">
        <title>Complete genome sequence of Thermosediminibacter oceani type strain (JW/IW-1228P).</title>
        <authorList>
            <person name="Pitluck S."/>
            <person name="Yasawong M."/>
            <person name="Munk C."/>
            <person name="Nolan M."/>
            <person name="Lapidus A."/>
            <person name="Lucas S."/>
            <person name="Glavina Del Rio T."/>
            <person name="Tice H."/>
            <person name="Cheng J.F."/>
            <person name="Bruce D."/>
            <person name="Detter C."/>
            <person name="Tapia R."/>
            <person name="Han C."/>
            <person name="Goodwin L."/>
            <person name="Liolios K."/>
            <person name="Ivanova N."/>
            <person name="Mavromatis K."/>
            <person name="Mikhailova N."/>
            <person name="Pati A."/>
            <person name="Chen A."/>
            <person name="Palaniappan K."/>
            <person name="Land M."/>
            <person name="Hauser L."/>
            <person name="Chang Y.J."/>
            <person name="Jeffries C.D."/>
            <person name="Rohde M."/>
            <person name="Spring S."/>
            <person name="Sikorski J."/>
            <person name="Goker M."/>
            <person name="Woyke T."/>
            <person name="Bristow J."/>
            <person name="Eisen J.A."/>
            <person name="Markowitz V."/>
            <person name="Hugenholtz P."/>
            <person name="Kyrpides N.C."/>
            <person name="Klenk H.P."/>
        </authorList>
    </citation>
    <scope>NUCLEOTIDE SEQUENCE [LARGE SCALE GENOMIC DNA]</scope>
    <source>
        <strain evidence="5">ATCC BAA-1034 / DSM 16646 / JW/IW-1228P</strain>
    </source>
</reference>
<dbReference type="Pfam" id="PF00395">
    <property type="entry name" value="SLH"/>
    <property type="match status" value="2"/>
</dbReference>
<dbReference type="PANTHER" id="PTHR43308:SF5">
    <property type="entry name" value="S-LAYER PROTEIN _ PEPTIDOGLYCAN ENDO-BETA-N-ACETYLGLUCOSAMINIDASE"/>
    <property type="match status" value="1"/>
</dbReference>
<dbReference type="PANTHER" id="PTHR43308">
    <property type="entry name" value="OUTER MEMBRANE PROTEIN ALPHA-RELATED"/>
    <property type="match status" value="1"/>
</dbReference>
<dbReference type="Proteomes" id="UP000000272">
    <property type="component" value="Chromosome"/>
</dbReference>
<feature type="signal peptide" evidence="2">
    <location>
        <begin position="1"/>
        <end position="26"/>
    </location>
</feature>
<keyword evidence="1" id="KW-0677">Repeat</keyword>
<name>D9S0M9_THEOJ</name>
<keyword evidence="2" id="KW-0732">Signal</keyword>
<protein>
    <submittedName>
        <fullName evidence="4">S-layer domain protein</fullName>
    </submittedName>
</protein>
<dbReference type="HOGENOM" id="CLU_1824428_0_0_9"/>
<sequence length="141" mass="15332">MKRFKKLLVTLLVLTFVLSTVSVGFAATTETSPSVVRAKALGILKGDEKGNLNLDKPITRAEAITLIIRISGLESSANLMKGQTKFKDVPATHWATGYINLGVGQGILKGYPDGTFKPNNNVTYAEMKYSLLMSKQKIKIS</sequence>
<dbReference type="InterPro" id="IPR001119">
    <property type="entry name" value="SLH_dom"/>
</dbReference>
<dbReference type="STRING" id="555079.Toce_2175"/>
<proteinExistence type="predicted"/>
<feature type="domain" description="SLH" evidence="3">
    <location>
        <begin position="18"/>
        <end position="81"/>
    </location>
</feature>
<dbReference type="eggNOG" id="COG2373">
    <property type="taxonomic scope" value="Bacteria"/>
</dbReference>
<dbReference type="EMBL" id="CP002131">
    <property type="protein sequence ID" value="ADL08887.1"/>
    <property type="molecule type" value="Genomic_DNA"/>
</dbReference>
<evidence type="ECO:0000313" key="4">
    <source>
        <dbReference type="EMBL" id="ADL08887.1"/>
    </source>
</evidence>
<dbReference type="PROSITE" id="PS51272">
    <property type="entry name" value="SLH"/>
    <property type="match status" value="2"/>
</dbReference>
<dbReference type="RefSeq" id="WP_013276895.1">
    <property type="nucleotide sequence ID" value="NC_014377.1"/>
</dbReference>
<dbReference type="AlphaFoldDB" id="D9S0M9"/>
<keyword evidence="5" id="KW-1185">Reference proteome</keyword>
<feature type="chain" id="PRO_5003127907" evidence="2">
    <location>
        <begin position="27"/>
        <end position="141"/>
    </location>
</feature>
<evidence type="ECO:0000313" key="5">
    <source>
        <dbReference type="Proteomes" id="UP000000272"/>
    </source>
</evidence>
<dbReference type="OrthoDB" id="1706086at2"/>